<dbReference type="OrthoDB" id="194818at2"/>
<evidence type="ECO:0000313" key="3">
    <source>
        <dbReference type="Proteomes" id="UP000321577"/>
    </source>
</evidence>
<dbReference type="CDD" id="cd09874">
    <property type="entry name" value="PIN_MT3492-like"/>
    <property type="match status" value="1"/>
</dbReference>
<dbReference type="Proteomes" id="UP000321577">
    <property type="component" value="Unassembled WGS sequence"/>
</dbReference>
<dbReference type="SUPFAM" id="SSF88723">
    <property type="entry name" value="PIN domain-like"/>
    <property type="match status" value="1"/>
</dbReference>
<dbReference type="AlphaFoldDB" id="A0A512M9S7"/>
<organism evidence="2 3">
    <name type="scientific">Brevifollis gellanilyticus</name>
    <dbReference type="NCBI Taxonomy" id="748831"/>
    <lineage>
        <taxon>Bacteria</taxon>
        <taxon>Pseudomonadati</taxon>
        <taxon>Verrucomicrobiota</taxon>
        <taxon>Verrucomicrobiia</taxon>
        <taxon>Verrucomicrobiales</taxon>
        <taxon>Verrucomicrobiaceae</taxon>
    </lineage>
</organism>
<protein>
    <recommendedName>
        <fullName evidence="1">PIN domain-containing protein</fullName>
    </recommendedName>
</protein>
<comment type="caution">
    <text evidence="2">The sequence shown here is derived from an EMBL/GenBank/DDBJ whole genome shotgun (WGS) entry which is preliminary data.</text>
</comment>
<evidence type="ECO:0000313" key="2">
    <source>
        <dbReference type="EMBL" id="GEP43482.1"/>
    </source>
</evidence>
<dbReference type="EMBL" id="BKAG01000018">
    <property type="protein sequence ID" value="GEP43482.1"/>
    <property type="molecule type" value="Genomic_DNA"/>
</dbReference>
<accession>A0A512M9S7</accession>
<sequence length="146" mass="16043">MIRAYYDVSYLMKLQCSEHGSTEVGLHVRTMDVIYCCMHGRAEFVSACHRKIREGAATPAQLEAFLAQMEADTAAGGLCWLPLTDSVIQRVEAAYRQATTATYLRAADAMHLACAAENQFTEIYSNDRHLLAAAPLFGLTGLNVIP</sequence>
<dbReference type="InterPro" id="IPR002716">
    <property type="entry name" value="PIN_dom"/>
</dbReference>
<keyword evidence="3" id="KW-1185">Reference proteome</keyword>
<reference evidence="2 3" key="1">
    <citation type="submission" date="2019-07" db="EMBL/GenBank/DDBJ databases">
        <title>Whole genome shotgun sequence of Brevifollis gellanilyticus NBRC 108608.</title>
        <authorList>
            <person name="Hosoyama A."/>
            <person name="Uohara A."/>
            <person name="Ohji S."/>
            <person name="Ichikawa N."/>
        </authorList>
    </citation>
    <scope>NUCLEOTIDE SEQUENCE [LARGE SCALE GENOMIC DNA]</scope>
    <source>
        <strain evidence="2 3">NBRC 108608</strain>
    </source>
</reference>
<feature type="domain" description="PIN" evidence="1">
    <location>
        <begin position="32"/>
        <end position="132"/>
    </location>
</feature>
<gene>
    <name evidence="2" type="ORF">BGE01nite_27730</name>
</gene>
<evidence type="ECO:0000259" key="1">
    <source>
        <dbReference type="Pfam" id="PF01850"/>
    </source>
</evidence>
<dbReference type="RefSeq" id="WP_146851060.1">
    <property type="nucleotide sequence ID" value="NZ_BKAG01000018.1"/>
</dbReference>
<proteinExistence type="predicted"/>
<dbReference type="Gene3D" id="3.40.50.1010">
    <property type="entry name" value="5'-nuclease"/>
    <property type="match status" value="1"/>
</dbReference>
<name>A0A512M9S7_9BACT</name>
<dbReference type="InterPro" id="IPR029060">
    <property type="entry name" value="PIN-like_dom_sf"/>
</dbReference>
<dbReference type="Pfam" id="PF01850">
    <property type="entry name" value="PIN"/>
    <property type="match status" value="1"/>
</dbReference>